<reference evidence="1" key="1">
    <citation type="journal article" date="2013" name="Nature">
        <title>Draft genome of the wheat A-genome progenitor Triticum urartu.</title>
        <authorList>
            <person name="Ling H.Q."/>
            <person name="Zhao S."/>
            <person name="Liu D."/>
            <person name="Wang J."/>
            <person name="Sun H."/>
            <person name="Zhang C."/>
            <person name="Fan H."/>
            <person name="Li D."/>
            <person name="Dong L."/>
            <person name="Tao Y."/>
            <person name="Gao C."/>
            <person name="Wu H."/>
            <person name="Li Y."/>
            <person name="Cui Y."/>
            <person name="Guo X."/>
            <person name="Zheng S."/>
            <person name="Wang B."/>
            <person name="Yu K."/>
            <person name="Liang Q."/>
            <person name="Yang W."/>
            <person name="Lou X."/>
            <person name="Chen J."/>
            <person name="Feng M."/>
            <person name="Jian J."/>
            <person name="Zhang X."/>
            <person name="Luo G."/>
            <person name="Jiang Y."/>
            <person name="Liu J."/>
            <person name="Wang Z."/>
            <person name="Sha Y."/>
            <person name="Zhang B."/>
            <person name="Wu H."/>
            <person name="Tang D."/>
            <person name="Shen Q."/>
            <person name="Xue P."/>
            <person name="Zou S."/>
            <person name="Wang X."/>
            <person name="Liu X."/>
            <person name="Wang F."/>
            <person name="Yang Y."/>
            <person name="An X."/>
            <person name="Dong Z."/>
            <person name="Zhang K."/>
            <person name="Zhang X."/>
            <person name="Luo M.C."/>
            <person name="Dvorak J."/>
            <person name="Tong Y."/>
            <person name="Wang J."/>
            <person name="Yang H."/>
            <person name="Li Z."/>
            <person name="Wang D."/>
            <person name="Zhang A."/>
            <person name="Wang J."/>
        </authorList>
    </citation>
    <scope>NUCLEOTIDE SEQUENCE</scope>
</reference>
<sequence>MEAATVGVVELDAMTHPTASYEPSITELQTAEWQDAPAEGEGALLESTINFIVTNMETSWNRPTILVEPAWRRVGTDQQFGCDAEDCWDQHVN</sequence>
<dbReference type="EMBL" id="KD250503">
    <property type="protein sequence ID" value="EMS48602.1"/>
    <property type="molecule type" value="Genomic_DNA"/>
</dbReference>
<gene>
    <name evidence="1" type="ORF">TRIUR3_07977</name>
</gene>
<protein>
    <submittedName>
        <fullName evidence="1">Uncharacterized protein</fullName>
    </submittedName>
</protein>
<name>M7YMP7_TRIUA</name>
<dbReference type="OMA" id="ILVEPAW"/>
<accession>M7YMP7</accession>
<dbReference type="AlphaFoldDB" id="M7YMP7"/>
<evidence type="ECO:0000313" key="1">
    <source>
        <dbReference type="EMBL" id="EMS48602.1"/>
    </source>
</evidence>
<organism evidence="1">
    <name type="scientific">Triticum urartu</name>
    <name type="common">Red wild einkorn</name>
    <name type="synonym">Crithodium urartu</name>
    <dbReference type="NCBI Taxonomy" id="4572"/>
    <lineage>
        <taxon>Eukaryota</taxon>
        <taxon>Viridiplantae</taxon>
        <taxon>Streptophyta</taxon>
        <taxon>Embryophyta</taxon>
        <taxon>Tracheophyta</taxon>
        <taxon>Spermatophyta</taxon>
        <taxon>Magnoliopsida</taxon>
        <taxon>Liliopsida</taxon>
        <taxon>Poales</taxon>
        <taxon>Poaceae</taxon>
        <taxon>BOP clade</taxon>
        <taxon>Pooideae</taxon>
        <taxon>Triticodae</taxon>
        <taxon>Triticeae</taxon>
        <taxon>Triticinae</taxon>
        <taxon>Triticum</taxon>
    </lineage>
</organism>
<proteinExistence type="predicted"/>